<dbReference type="InterPro" id="IPR004399">
    <property type="entry name" value="HMP/HMP-P_kinase_dom"/>
</dbReference>
<evidence type="ECO:0000256" key="15">
    <source>
        <dbReference type="ARBA" id="ARBA00043176"/>
    </source>
</evidence>
<keyword evidence="11" id="KW-0067">ATP-binding</keyword>
<dbReference type="Proteomes" id="UP000027980">
    <property type="component" value="Chromosome"/>
</dbReference>
<dbReference type="FunFam" id="3.40.1190.20:FF:000003">
    <property type="entry name" value="Phosphomethylpyrimidine kinase ThiD"/>
    <property type="match status" value="1"/>
</dbReference>
<dbReference type="GO" id="GO:0008902">
    <property type="term" value="F:hydroxymethylpyrimidine kinase activity"/>
    <property type="evidence" value="ECO:0007669"/>
    <property type="project" value="UniProtKB-EC"/>
</dbReference>
<dbReference type="AlphaFoldDB" id="A0A075LFH7"/>
<gene>
    <name evidence="17" type="ORF">GZ22_01410</name>
</gene>
<dbReference type="InterPro" id="IPR029056">
    <property type="entry name" value="Ribokinase-like"/>
</dbReference>
<comment type="pathway">
    <text evidence="13">Cofactor biosynthesis; thiamine diphosphate biosynthesis; 4-amino-2-methyl-5-diphosphomethylpyrimidine from 5-amino-1-(5-phospho-D-ribosyl)imidazole: step 2/3.</text>
</comment>
<sequence length="278" mass="29689">MPDIRSALTIAGTDPSGGAGIQADLKTFQEREVYGMSVVTSLVAQNTTGVQAVHHVPVDFLEQQLESIFSDITPAAVKTGMIASEEMMRCIAAALITSKTAYVMDPVMYAKSGHALMGEDSRAALKKHLVPLATLITPNIPEAEELTGIRINDENSVKTAAKIIVQEYGASAVLMKGGHMEGASAADWLHDGNSFTAYTAERIQTKHTHGTGCTYSAAITAELAKGKSLQEAVRIGKDFVTDAISYSLQLGKGNGPTNHWGYRLQGVPVQEGQHNEVY</sequence>
<evidence type="ECO:0000256" key="13">
    <source>
        <dbReference type="ARBA" id="ARBA00037917"/>
    </source>
</evidence>
<dbReference type="GO" id="GO:0009228">
    <property type="term" value="P:thiamine biosynthetic process"/>
    <property type="evidence" value="ECO:0007669"/>
    <property type="project" value="UniProtKB-KW"/>
</dbReference>
<dbReference type="RefSeq" id="WP_038557977.1">
    <property type="nucleotide sequence ID" value="NZ_CP008876.1"/>
</dbReference>
<name>A0A075LFH7_9BACI</name>
<dbReference type="GO" id="GO:0005524">
    <property type="term" value="F:ATP binding"/>
    <property type="evidence" value="ECO:0007669"/>
    <property type="project" value="UniProtKB-KW"/>
</dbReference>
<dbReference type="EC" id="2.7.1.49" evidence="5"/>
<evidence type="ECO:0000313" key="17">
    <source>
        <dbReference type="EMBL" id="AIF65445.1"/>
    </source>
</evidence>
<protein>
    <recommendedName>
        <fullName evidence="7">Hydroxymethylpyrimidine/phosphomethylpyrimidine kinase</fullName>
        <ecNumber evidence="5">2.7.1.49</ecNumber>
        <ecNumber evidence="6">2.7.4.7</ecNumber>
    </recommendedName>
    <alternativeName>
        <fullName evidence="14">Hydroxymethylpyrimidine kinase</fullName>
    </alternativeName>
    <alternativeName>
        <fullName evidence="15">Hydroxymethylpyrimidine phosphate kinase</fullName>
    </alternativeName>
</protein>
<evidence type="ECO:0000256" key="3">
    <source>
        <dbReference type="ARBA" id="ARBA00004769"/>
    </source>
</evidence>
<dbReference type="KEGG" id="tap:GZ22_01410"/>
<dbReference type="EMBL" id="CP008876">
    <property type="protein sequence ID" value="AIF65445.1"/>
    <property type="molecule type" value="Genomic_DNA"/>
</dbReference>
<dbReference type="Gene3D" id="3.40.1190.20">
    <property type="match status" value="1"/>
</dbReference>
<organism evidence="17 18">
    <name type="scientific">Terribacillus saccharophilus</name>
    <dbReference type="NCBI Taxonomy" id="361277"/>
    <lineage>
        <taxon>Bacteria</taxon>
        <taxon>Bacillati</taxon>
        <taxon>Bacillota</taxon>
        <taxon>Bacilli</taxon>
        <taxon>Bacillales</taxon>
        <taxon>Bacillaceae</taxon>
        <taxon>Terribacillus</taxon>
    </lineage>
</organism>
<evidence type="ECO:0000256" key="8">
    <source>
        <dbReference type="ARBA" id="ARBA00022679"/>
    </source>
</evidence>
<proteinExistence type="inferred from homology"/>
<comment type="pathway">
    <text evidence="3">Cofactor biosynthesis; thiamine diphosphate biosynthesis; 4-amino-2-methyl-5-diphosphomethylpyrimidine from 5-amino-1-(5-phospho-D-ribosyl)imidazole: step 3/3.</text>
</comment>
<comment type="similarity">
    <text evidence="4">Belongs to the ThiD family.</text>
</comment>
<dbReference type="OrthoDB" id="9810880at2"/>
<accession>A0A075LFH7</accession>
<evidence type="ECO:0000256" key="11">
    <source>
        <dbReference type="ARBA" id="ARBA00022840"/>
    </source>
</evidence>
<dbReference type="Pfam" id="PF08543">
    <property type="entry name" value="Phos_pyr_kin"/>
    <property type="match status" value="1"/>
</dbReference>
<evidence type="ECO:0000256" key="14">
    <source>
        <dbReference type="ARBA" id="ARBA00042102"/>
    </source>
</evidence>
<evidence type="ECO:0000256" key="12">
    <source>
        <dbReference type="ARBA" id="ARBA00022977"/>
    </source>
</evidence>
<evidence type="ECO:0000313" key="18">
    <source>
        <dbReference type="Proteomes" id="UP000027980"/>
    </source>
</evidence>
<evidence type="ECO:0000256" key="5">
    <source>
        <dbReference type="ARBA" id="ARBA00012135"/>
    </source>
</evidence>
<reference evidence="17 18" key="1">
    <citation type="submission" date="2014-07" db="EMBL/GenBank/DDBJ databases">
        <title>Complete genome sequence of a moderately halophilic bacterium Terribacillus aidingensis MP602, isolated from Cryptomeria fortunei in Tianmu mountain in China.</title>
        <authorList>
            <person name="Wang Y."/>
            <person name="Lu P."/>
            <person name="Zhang L."/>
        </authorList>
    </citation>
    <scope>NUCLEOTIDE SEQUENCE [LARGE SCALE GENOMIC DNA]</scope>
    <source>
        <strain evidence="17 18">MP602</strain>
    </source>
</reference>
<dbReference type="PANTHER" id="PTHR20858">
    <property type="entry name" value="PHOSPHOMETHYLPYRIMIDINE KINASE"/>
    <property type="match status" value="1"/>
</dbReference>
<dbReference type="InterPro" id="IPR013749">
    <property type="entry name" value="PM/HMP-P_kinase-1"/>
</dbReference>
<dbReference type="EC" id="2.7.4.7" evidence="6"/>
<evidence type="ECO:0000256" key="6">
    <source>
        <dbReference type="ARBA" id="ARBA00012963"/>
    </source>
</evidence>
<evidence type="ECO:0000256" key="1">
    <source>
        <dbReference type="ARBA" id="ARBA00000151"/>
    </source>
</evidence>
<evidence type="ECO:0000259" key="16">
    <source>
        <dbReference type="Pfam" id="PF08543"/>
    </source>
</evidence>
<dbReference type="GO" id="GO:0005829">
    <property type="term" value="C:cytosol"/>
    <property type="evidence" value="ECO:0007669"/>
    <property type="project" value="TreeGrafter"/>
</dbReference>
<evidence type="ECO:0000256" key="10">
    <source>
        <dbReference type="ARBA" id="ARBA00022777"/>
    </source>
</evidence>
<dbReference type="PANTHER" id="PTHR20858:SF17">
    <property type="entry name" value="HYDROXYMETHYLPYRIMIDINE_PHOSPHOMETHYLPYRIMIDINE KINASE THI20-RELATED"/>
    <property type="match status" value="1"/>
</dbReference>
<dbReference type="SUPFAM" id="SSF53613">
    <property type="entry name" value="Ribokinase-like"/>
    <property type="match status" value="1"/>
</dbReference>
<dbReference type="NCBIfam" id="TIGR00097">
    <property type="entry name" value="HMP-P_kinase"/>
    <property type="match status" value="1"/>
</dbReference>
<keyword evidence="10 17" id="KW-0418">Kinase</keyword>
<dbReference type="HOGENOM" id="CLU_020520_0_0_9"/>
<feature type="domain" description="Pyridoxamine kinase/Phosphomethylpyrimidine kinase" evidence="16">
    <location>
        <begin position="14"/>
        <end position="258"/>
    </location>
</feature>
<dbReference type="CDD" id="cd01169">
    <property type="entry name" value="HMPP_kinase"/>
    <property type="match status" value="1"/>
</dbReference>
<dbReference type="GO" id="GO:0008972">
    <property type="term" value="F:phosphomethylpyrimidine kinase activity"/>
    <property type="evidence" value="ECO:0007669"/>
    <property type="project" value="UniProtKB-EC"/>
</dbReference>
<dbReference type="GeneID" id="34222415"/>
<keyword evidence="9" id="KW-0547">Nucleotide-binding</keyword>
<keyword evidence="12" id="KW-0784">Thiamine biosynthesis</keyword>
<evidence type="ECO:0000256" key="4">
    <source>
        <dbReference type="ARBA" id="ARBA00009879"/>
    </source>
</evidence>
<keyword evidence="8" id="KW-0808">Transferase</keyword>
<evidence type="ECO:0000256" key="7">
    <source>
        <dbReference type="ARBA" id="ARBA00019161"/>
    </source>
</evidence>
<comment type="catalytic activity">
    <reaction evidence="2">
        <text>4-amino-2-methyl-5-(phosphooxymethyl)pyrimidine + ATP = 4-amino-2-methyl-5-(diphosphooxymethyl)pyrimidine + ADP</text>
        <dbReference type="Rhea" id="RHEA:19893"/>
        <dbReference type="ChEBI" id="CHEBI:30616"/>
        <dbReference type="ChEBI" id="CHEBI:57841"/>
        <dbReference type="ChEBI" id="CHEBI:58354"/>
        <dbReference type="ChEBI" id="CHEBI:456216"/>
        <dbReference type="EC" id="2.7.4.7"/>
    </reaction>
</comment>
<evidence type="ECO:0000256" key="9">
    <source>
        <dbReference type="ARBA" id="ARBA00022741"/>
    </source>
</evidence>
<evidence type="ECO:0000256" key="2">
    <source>
        <dbReference type="ARBA" id="ARBA00000565"/>
    </source>
</evidence>
<comment type="catalytic activity">
    <reaction evidence="1">
        <text>4-amino-5-hydroxymethyl-2-methylpyrimidine + ATP = 4-amino-2-methyl-5-(phosphooxymethyl)pyrimidine + ADP + H(+)</text>
        <dbReference type="Rhea" id="RHEA:23096"/>
        <dbReference type="ChEBI" id="CHEBI:15378"/>
        <dbReference type="ChEBI" id="CHEBI:16892"/>
        <dbReference type="ChEBI" id="CHEBI:30616"/>
        <dbReference type="ChEBI" id="CHEBI:58354"/>
        <dbReference type="ChEBI" id="CHEBI:456216"/>
        <dbReference type="EC" id="2.7.1.49"/>
    </reaction>
</comment>